<dbReference type="RefSeq" id="WP_387980054.1">
    <property type="nucleotide sequence ID" value="NZ_JBHRWO010000021.1"/>
</dbReference>
<keyword evidence="3" id="KW-0804">Transcription</keyword>
<dbReference type="Pfam" id="PF00356">
    <property type="entry name" value="LacI"/>
    <property type="match status" value="1"/>
</dbReference>
<dbReference type="SUPFAM" id="SSF53822">
    <property type="entry name" value="Periplasmic binding protein-like I"/>
    <property type="match status" value="1"/>
</dbReference>
<name>A0ABV7Q705_9ACTN</name>
<evidence type="ECO:0000256" key="4">
    <source>
        <dbReference type="SAM" id="MobiDB-lite"/>
    </source>
</evidence>
<dbReference type="CDD" id="cd01392">
    <property type="entry name" value="HTH_LacI"/>
    <property type="match status" value="1"/>
</dbReference>
<dbReference type="Gene3D" id="3.40.50.2300">
    <property type="match status" value="2"/>
</dbReference>
<sequence>MKGSSGSRRSRGEIERLPSGSLRVRVYDGLDPASKKRRYLVETVPAGPEAAAEAERVRTRLVDEAAERRASRTRASEGRHGESRVARSAEGPVSAVPVERTRSQLTVAAIARLAGVSAPTVSKVLNGRPGVAAETRGRVERLLREHGYRRPEKVSRAASVEVVFYGMHGQLAVDVMRGVKTVVAEHELAVAFTEARQEESTGRGWARELLARRPTGVIVVHMGFTPEQHALLAASGIPLVALDPAGEPLHPIPSVAAGNRHGAIAAAQHLLDLGHTRIGVITGPLERLNARDRFEGVSAAMEAAGAPLDRRLVRTGMWFSFEEGLAVGRELLGLADPPTAVLCGNDLQALGVYEAARIAGVAIPSDLSVIGFDDLSYTRWCGPAMTTVRQPFAEMGATAAKLLLELAAGEAVTQTRIELATTLVVRASTAPPSA</sequence>
<dbReference type="SMART" id="SM00354">
    <property type="entry name" value="HTH_LACI"/>
    <property type="match status" value="1"/>
</dbReference>
<dbReference type="Proteomes" id="UP001595712">
    <property type="component" value="Unassembled WGS sequence"/>
</dbReference>
<dbReference type="Gene3D" id="1.10.260.40">
    <property type="entry name" value="lambda repressor-like DNA-binding domains"/>
    <property type="match status" value="1"/>
</dbReference>
<dbReference type="InterPro" id="IPR010982">
    <property type="entry name" value="Lambda_DNA-bd_dom_sf"/>
</dbReference>
<dbReference type="GO" id="GO:0003677">
    <property type="term" value="F:DNA binding"/>
    <property type="evidence" value="ECO:0007669"/>
    <property type="project" value="UniProtKB-KW"/>
</dbReference>
<dbReference type="SUPFAM" id="SSF47413">
    <property type="entry name" value="lambda repressor-like DNA-binding domains"/>
    <property type="match status" value="1"/>
</dbReference>
<evidence type="ECO:0000256" key="3">
    <source>
        <dbReference type="ARBA" id="ARBA00023163"/>
    </source>
</evidence>
<dbReference type="Pfam" id="PF13377">
    <property type="entry name" value="Peripla_BP_3"/>
    <property type="match status" value="1"/>
</dbReference>
<evidence type="ECO:0000259" key="5">
    <source>
        <dbReference type="PROSITE" id="PS50932"/>
    </source>
</evidence>
<feature type="region of interest" description="Disordered" evidence="4">
    <location>
        <begin position="64"/>
        <end position="95"/>
    </location>
</feature>
<accession>A0ABV7Q705</accession>
<protein>
    <submittedName>
        <fullName evidence="6">LacI family DNA-binding transcriptional regulator</fullName>
    </submittedName>
</protein>
<dbReference type="InterPro" id="IPR028082">
    <property type="entry name" value="Peripla_BP_I"/>
</dbReference>
<evidence type="ECO:0000256" key="1">
    <source>
        <dbReference type="ARBA" id="ARBA00023015"/>
    </source>
</evidence>
<dbReference type="PROSITE" id="PS50932">
    <property type="entry name" value="HTH_LACI_2"/>
    <property type="match status" value="1"/>
</dbReference>
<evidence type="ECO:0000256" key="2">
    <source>
        <dbReference type="ARBA" id="ARBA00023125"/>
    </source>
</evidence>
<dbReference type="EMBL" id="JBHRWO010000021">
    <property type="protein sequence ID" value="MFC3495443.1"/>
    <property type="molecule type" value="Genomic_DNA"/>
</dbReference>
<feature type="compositionally biased region" description="Basic and acidic residues" evidence="4">
    <location>
        <begin position="64"/>
        <end position="87"/>
    </location>
</feature>
<organism evidence="6 7">
    <name type="scientific">Glycomyces rhizosphaerae</name>
    <dbReference type="NCBI Taxonomy" id="2054422"/>
    <lineage>
        <taxon>Bacteria</taxon>
        <taxon>Bacillati</taxon>
        <taxon>Actinomycetota</taxon>
        <taxon>Actinomycetes</taxon>
        <taxon>Glycomycetales</taxon>
        <taxon>Glycomycetaceae</taxon>
        <taxon>Glycomyces</taxon>
    </lineage>
</organism>
<evidence type="ECO:0000313" key="7">
    <source>
        <dbReference type="Proteomes" id="UP001595712"/>
    </source>
</evidence>
<dbReference type="InterPro" id="IPR046335">
    <property type="entry name" value="LacI/GalR-like_sensor"/>
</dbReference>
<comment type="caution">
    <text evidence="6">The sequence shown here is derived from an EMBL/GenBank/DDBJ whole genome shotgun (WGS) entry which is preliminary data.</text>
</comment>
<proteinExistence type="predicted"/>
<dbReference type="PANTHER" id="PTHR30146">
    <property type="entry name" value="LACI-RELATED TRANSCRIPTIONAL REPRESSOR"/>
    <property type="match status" value="1"/>
</dbReference>
<dbReference type="InterPro" id="IPR000843">
    <property type="entry name" value="HTH_LacI"/>
</dbReference>
<keyword evidence="2 6" id="KW-0238">DNA-binding</keyword>
<keyword evidence="1" id="KW-0805">Transcription regulation</keyword>
<reference evidence="7" key="1">
    <citation type="journal article" date="2019" name="Int. J. Syst. Evol. Microbiol.">
        <title>The Global Catalogue of Microorganisms (GCM) 10K type strain sequencing project: providing services to taxonomists for standard genome sequencing and annotation.</title>
        <authorList>
            <consortium name="The Broad Institute Genomics Platform"/>
            <consortium name="The Broad Institute Genome Sequencing Center for Infectious Disease"/>
            <person name="Wu L."/>
            <person name="Ma J."/>
        </authorList>
    </citation>
    <scope>NUCLEOTIDE SEQUENCE [LARGE SCALE GENOMIC DNA]</scope>
    <source>
        <strain evidence="7">CGMCC 4.7396</strain>
    </source>
</reference>
<dbReference type="PANTHER" id="PTHR30146:SF153">
    <property type="entry name" value="LACTOSE OPERON REPRESSOR"/>
    <property type="match status" value="1"/>
</dbReference>
<evidence type="ECO:0000313" key="6">
    <source>
        <dbReference type="EMBL" id="MFC3495443.1"/>
    </source>
</evidence>
<gene>
    <name evidence="6" type="ORF">ACFO8M_23415</name>
</gene>
<keyword evidence="7" id="KW-1185">Reference proteome</keyword>
<feature type="domain" description="HTH lacI-type" evidence="5">
    <location>
        <begin position="105"/>
        <end position="160"/>
    </location>
</feature>